<comment type="subunit">
    <text evidence="9">Homodimer.</text>
</comment>
<evidence type="ECO:0000256" key="9">
    <source>
        <dbReference type="HAMAP-Rule" id="MF_00336"/>
    </source>
</evidence>
<evidence type="ECO:0000256" key="4">
    <source>
        <dbReference type="ARBA" id="ARBA00022741"/>
    </source>
</evidence>
<dbReference type="EC" id="6.3.3.3" evidence="9"/>
<feature type="binding site" evidence="9">
    <location>
        <position position="24"/>
    </location>
    <ligand>
        <name>Mg(2+)</name>
        <dbReference type="ChEBI" id="CHEBI:18420"/>
    </ligand>
</feature>
<dbReference type="NCBIfam" id="TIGR00347">
    <property type="entry name" value="bioD"/>
    <property type="match status" value="1"/>
</dbReference>
<dbReference type="Pfam" id="PF13500">
    <property type="entry name" value="AAA_26"/>
    <property type="match status" value="1"/>
</dbReference>
<dbReference type="RefSeq" id="WP_066836737.1">
    <property type="nucleotide sequence ID" value="NZ_JACJIQ010000009.1"/>
</dbReference>
<proteinExistence type="inferred from homology"/>
<comment type="cofactor">
    <cofactor evidence="9">
        <name>Mg(2+)</name>
        <dbReference type="ChEBI" id="CHEBI:18420"/>
    </cofactor>
</comment>
<evidence type="ECO:0000256" key="8">
    <source>
        <dbReference type="ARBA" id="ARBA00047386"/>
    </source>
</evidence>
<dbReference type="GO" id="GO:0004141">
    <property type="term" value="F:dethiobiotin synthase activity"/>
    <property type="evidence" value="ECO:0007669"/>
    <property type="project" value="UniProtKB-UniRule"/>
</dbReference>
<dbReference type="GO" id="GO:0005524">
    <property type="term" value="F:ATP binding"/>
    <property type="evidence" value="ECO:0007669"/>
    <property type="project" value="UniProtKB-UniRule"/>
</dbReference>
<protein>
    <recommendedName>
        <fullName evidence="9">ATP-dependent dethiobiotin synthetase BioD</fullName>
        <ecNumber evidence="9">6.3.3.3</ecNumber>
    </recommendedName>
    <alternativeName>
        <fullName evidence="9">DTB synthetase</fullName>
        <shortName evidence="9">DTBS</shortName>
    </alternativeName>
    <alternativeName>
        <fullName evidence="9">Dethiobiotin synthase</fullName>
    </alternativeName>
</protein>
<dbReference type="CDD" id="cd03109">
    <property type="entry name" value="DTBS"/>
    <property type="match status" value="1"/>
</dbReference>
<comment type="caution">
    <text evidence="9">Lacks conserved residue(s) required for the propagation of feature annotation.</text>
</comment>
<dbReference type="GO" id="GO:0009102">
    <property type="term" value="P:biotin biosynthetic process"/>
    <property type="evidence" value="ECO:0007669"/>
    <property type="project" value="UniProtKB-UniRule"/>
</dbReference>
<comment type="function">
    <text evidence="9">Catalyzes a mechanistically unusual reaction, the ATP-dependent insertion of CO2 between the N7 and N8 nitrogen atoms of 7,8-diaminopelargonic acid (DAPA, also called 7,8-diammoniononanoate) to form a ureido ring.</text>
</comment>
<evidence type="ECO:0000256" key="1">
    <source>
        <dbReference type="ARBA" id="ARBA00022490"/>
    </source>
</evidence>
<dbReference type="Gene3D" id="3.40.50.300">
    <property type="entry name" value="P-loop containing nucleotide triphosphate hydrolases"/>
    <property type="match status" value="1"/>
</dbReference>
<keyword evidence="3 9" id="KW-0479">Metal-binding</keyword>
<evidence type="ECO:0000256" key="5">
    <source>
        <dbReference type="ARBA" id="ARBA00022756"/>
    </source>
</evidence>
<evidence type="ECO:0000313" key="10">
    <source>
        <dbReference type="EMBL" id="MBA9077779.1"/>
    </source>
</evidence>
<accession>A0A839GLT5</accession>
<evidence type="ECO:0000256" key="3">
    <source>
        <dbReference type="ARBA" id="ARBA00022723"/>
    </source>
</evidence>
<comment type="catalytic activity">
    <reaction evidence="9">
        <text>(7R,8S)-7,8-diammoniononanoate + CO2 + ATP = (4R,5S)-dethiobiotin + ADP + phosphate + 3 H(+)</text>
        <dbReference type="Rhea" id="RHEA:15805"/>
        <dbReference type="ChEBI" id="CHEBI:15378"/>
        <dbReference type="ChEBI" id="CHEBI:16526"/>
        <dbReference type="ChEBI" id="CHEBI:30616"/>
        <dbReference type="ChEBI" id="CHEBI:43474"/>
        <dbReference type="ChEBI" id="CHEBI:149469"/>
        <dbReference type="ChEBI" id="CHEBI:149473"/>
        <dbReference type="ChEBI" id="CHEBI:456216"/>
        <dbReference type="EC" id="6.3.3.3"/>
    </reaction>
</comment>
<feature type="binding site" evidence="9">
    <location>
        <begin position="20"/>
        <end position="25"/>
    </location>
    <ligand>
        <name>ATP</name>
        <dbReference type="ChEBI" id="CHEBI:30616"/>
    </ligand>
</feature>
<feature type="binding site" evidence="9">
    <location>
        <position position="107"/>
    </location>
    <ligand>
        <name>Mg(2+)</name>
        <dbReference type="ChEBI" id="CHEBI:18420"/>
    </ligand>
</feature>
<dbReference type="GO" id="GO:0005829">
    <property type="term" value="C:cytosol"/>
    <property type="evidence" value="ECO:0007669"/>
    <property type="project" value="TreeGrafter"/>
</dbReference>
<dbReference type="GO" id="GO:0000287">
    <property type="term" value="F:magnesium ion binding"/>
    <property type="evidence" value="ECO:0007669"/>
    <property type="project" value="UniProtKB-UniRule"/>
</dbReference>
<dbReference type="SUPFAM" id="SSF52540">
    <property type="entry name" value="P-loop containing nucleoside triphosphate hydrolases"/>
    <property type="match status" value="1"/>
</dbReference>
<dbReference type="InterPro" id="IPR004472">
    <property type="entry name" value="DTB_synth_BioD"/>
</dbReference>
<comment type="pathway">
    <text evidence="9">Cofactor biosynthesis; biotin biosynthesis; biotin from 7,8-diaminononanoate: step 1/2.</text>
</comment>
<dbReference type="EMBL" id="JACJIQ010000009">
    <property type="protein sequence ID" value="MBA9077779.1"/>
    <property type="molecule type" value="Genomic_DNA"/>
</dbReference>
<dbReference type="UniPathway" id="UPA00078">
    <property type="reaction ID" value="UER00161"/>
</dbReference>
<evidence type="ECO:0000256" key="2">
    <source>
        <dbReference type="ARBA" id="ARBA00022598"/>
    </source>
</evidence>
<keyword evidence="2 9" id="KW-0436">Ligase</keyword>
<dbReference type="HAMAP" id="MF_00336">
    <property type="entry name" value="BioD"/>
    <property type="match status" value="1"/>
</dbReference>
<name>A0A839GLT5_9BACT</name>
<dbReference type="PIRSF" id="PIRSF006755">
    <property type="entry name" value="DTB_synth"/>
    <property type="match status" value="1"/>
</dbReference>
<keyword evidence="4 9" id="KW-0547">Nucleotide-binding</keyword>
<dbReference type="Proteomes" id="UP000563094">
    <property type="component" value="Unassembled WGS sequence"/>
</dbReference>
<dbReference type="AlphaFoldDB" id="A0A839GLT5"/>
<keyword evidence="11" id="KW-1185">Reference proteome</keyword>
<keyword evidence="1 9" id="KW-0963">Cytoplasm</keyword>
<dbReference type="PANTHER" id="PTHR43210">
    <property type="entry name" value="DETHIOBIOTIN SYNTHETASE"/>
    <property type="match status" value="1"/>
</dbReference>
<dbReference type="PANTHER" id="PTHR43210:SF2">
    <property type="entry name" value="ATP-DEPENDENT DETHIOBIOTIN SYNTHETASE BIOD 2"/>
    <property type="match status" value="1"/>
</dbReference>
<feature type="binding site" evidence="9">
    <location>
        <begin position="107"/>
        <end position="110"/>
    </location>
    <ligand>
        <name>ATP</name>
        <dbReference type="ChEBI" id="CHEBI:30616"/>
    </ligand>
</feature>
<sequence length="223" mass="24534">MEPAYPLDPKRYFVTGIGTDVGKTVAAAILTQALQADYWKPIQAGNLEDSDTHAVQRLVTNPVSTFHPEAYKLQMPASPHTAAAAEGIRISLDEIQAPATKNHLVVEGAGGLMVPLNNNDLVIDLIQQLGLEVILVSRNYLGSINHTLSAVEVLKYRKIPVAGIIFNGVPNASTEDFILYYTKLLRLPTIFWEDEFTPDVITGYAQTFREHFLPSAHELSPAR</sequence>
<evidence type="ECO:0000256" key="7">
    <source>
        <dbReference type="ARBA" id="ARBA00022842"/>
    </source>
</evidence>
<keyword evidence="7 9" id="KW-0460">Magnesium</keyword>
<feature type="binding site" evidence="9">
    <location>
        <position position="51"/>
    </location>
    <ligand>
        <name>Mg(2+)</name>
        <dbReference type="ChEBI" id="CHEBI:18420"/>
    </ligand>
</feature>
<evidence type="ECO:0000256" key="6">
    <source>
        <dbReference type="ARBA" id="ARBA00022840"/>
    </source>
</evidence>
<keyword evidence="6 9" id="KW-0067">ATP-binding</keyword>
<organism evidence="10 11">
    <name type="scientific">Rufibacter quisquiliarum</name>
    <dbReference type="NCBI Taxonomy" id="1549639"/>
    <lineage>
        <taxon>Bacteria</taxon>
        <taxon>Pseudomonadati</taxon>
        <taxon>Bacteroidota</taxon>
        <taxon>Cytophagia</taxon>
        <taxon>Cytophagales</taxon>
        <taxon>Hymenobacteraceae</taxon>
        <taxon>Rufibacter</taxon>
    </lineage>
</organism>
<comment type="subcellular location">
    <subcellularLocation>
        <location evidence="9">Cytoplasm</location>
    </subcellularLocation>
</comment>
<evidence type="ECO:0000313" key="11">
    <source>
        <dbReference type="Proteomes" id="UP000563094"/>
    </source>
</evidence>
<dbReference type="InterPro" id="IPR027417">
    <property type="entry name" value="P-loop_NTPase"/>
</dbReference>
<feature type="active site" evidence="9">
    <location>
        <position position="40"/>
    </location>
</feature>
<comment type="similarity">
    <text evidence="9">Belongs to the dethiobiotin synthetase family.</text>
</comment>
<feature type="binding site" evidence="9">
    <location>
        <position position="51"/>
    </location>
    <ligand>
        <name>ATP</name>
        <dbReference type="ChEBI" id="CHEBI:30616"/>
    </ligand>
</feature>
<keyword evidence="5 9" id="KW-0093">Biotin biosynthesis</keyword>
<comment type="catalytic activity">
    <reaction evidence="8">
        <text>(7R,8S)-8-amino-7-(carboxyamino)nonanoate + ATP = (4R,5S)-dethiobiotin + ADP + phosphate + H(+)</text>
        <dbReference type="Rhea" id="RHEA:63684"/>
        <dbReference type="ChEBI" id="CHEBI:15378"/>
        <dbReference type="ChEBI" id="CHEBI:30616"/>
        <dbReference type="ChEBI" id="CHEBI:43474"/>
        <dbReference type="ChEBI" id="CHEBI:149470"/>
        <dbReference type="ChEBI" id="CHEBI:149473"/>
        <dbReference type="ChEBI" id="CHEBI:456216"/>
    </reaction>
</comment>
<reference evidence="10 11" key="1">
    <citation type="submission" date="2020-08" db="EMBL/GenBank/DDBJ databases">
        <title>Genomic Encyclopedia of Type Strains, Phase IV (KMG-IV): sequencing the most valuable type-strain genomes for metagenomic binning, comparative biology and taxonomic classification.</title>
        <authorList>
            <person name="Goeker M."/>
        </authorList>
    </citation>
    <scope>NUCLEOTIDE SEQUENCE [LARGE SCALE GENOMIC DNA]</scope>
    <source>
        <strain evidence="10 11">DSM 29854</strain>
    </source>
</reference>
<gene>
    <name evidence="9" type="primary">bioD</name>
    <name evidence="10" type="ORF">FHS90_002498</name>
</gene>
<comment type="caution">
    <text evidence="10">The sequence shown here is derived from an EMBL/GenBank/DDBJ whole genome shotgun (WGS) entry which is preliminary data.</text>
</comment>